<organism evidence="2 3">
    <name type="scientific">Hermetia illucens</name>
    <name type="common">Black soldier fly</name>
    <dbReference type="NCBI Taxonomy" id="343691"/>
    <lineage>
        <taxon>Eukaryota</taxon>
        <taxon>Metazoa</taxon>
        <taxon>Ecdysozoa</taxon>
        <taxon>Arthropoda</taxon>
        <taxon>Hexapoda</taxon>
        <taxon>Insecta</taxon>
        <taxon>Pterygota</taxon>
        <taxon>Neoptera</taxon>
        <taxon>Endopterygota</taxon>
        <taxon>Diptera</taxon>
        <taxon>Brachycera</taxon>
        <taxon>Stratiomyomorpha</taxon>
        <taxon>Stratiomyidae</taxon>
        <taxon>Hermetiinae</taxon>
        <taxon>Hermetia</taxon>
    </lineage>
</organism>
<sequence>MSNWPLYLRLPYWRSSLSDDMDQSTARTIDQLFRGNDKLEIRGDGVSRNRHQFEFNPLLPLGLIMVVCTVVFILIVFRRWPGLIAGIIAGCLTSISIYLMLLAFREQRLVYE</sequence>
<evidence type="ECO:0000256" key="1">
    <source>
        <dbReference type="SAM" id="Phobius"/>
    </source>
</evidence>
<proteinExistence type="predicted"/>
<dbReference type="Proteomes" id="UP000594454">
    <property type="component" value="Chromosome 5"/>
</dbReference>
<dbReference type="AlphaFoldDB" id="A0A7R8V2I1"/>
<accession>A0A7R8V2I1</accession>
<gene>
    <name evidence="2" type="ORF">HERILL_LOCUS13368</name>
</gene>
<feature type="transmembrane region" description="Helical" evidence="1">
    <location>
        <begin position="58"/>
        <end position="77"/>
    </location>
</feature>
<evidence type="ECO:0000313" key="2">
    <source>
        <dbReference type="EMBL" id="CAD7090912.1"/>
    </source>
</evidence>
<dbReference type="EMBL" id="LR899013">
    <property type="protein sequence ID" value="CAD7090912.1"/>
    <property type="molecule type" value="Genomic_DNA"/>
</dbReference>
<protein>
    <submittedName>
        <fullName evidence="2">Uncharacterized protein</fullName>
    </submittedName>
</protein>
<keyword evidence="1" id="KW-1133">Transmembrane helix</keyword>
<feature type="transmembrane region" description="Helical" evidence="1">
    <location>
        <begin position="83"/>
        <end position="104"/>
    </location>
</feature>
<dbReference type="OrthoDB" id="8002845at2759"/>
<name>A0A7R8V2I1_HERIL</name>
<keyword evidence="1" id="KW-0472">Membrane</keyword>
<dbReference type="InParanoid" id="A0A7R8V2I1"/>
<keyword evidence="1" id="KW-0812">Transmembrane</keyword>
<reference evidence="2 3" key="1">
    <citation type="submission" date="2020-11" db="EMBL/GenBank/DDBJ databases">
        <authorList>
            <person name="Wallbank WR R."/>
            <person name="Pardo Diaz C."/>
            <person name="Kozak K."/>
            <person name="Martin S."/>
            <person name="Jiggins C."/>
            <person name="Moest M."/>
            <person name="Warren A I."/>
            <person name="Generalovic N T."/>
            <person name="Byers J.R.P. K."/>
            <person name="Montejo-Kovacevich G."/>
            <person name="Yen C E."/>
        </authorList>
    </citation>
    <scope>NUCLEOTIDE SEQUENCE [LARGE SCALE GENOMIC DNA]</scope>
</reference>
<keyword evidence="3" id="KW-1185">Reference proteome</keyword>
<evidence type="ECO:0000313" key="3">
    <source>
        <dbReference type="Proteomes" id="UP000594454"/>
    </source>
</evidence>